<feature type="transmembrane region" description="Helical" evidence="1">
    <location>
        <begin position="6"/>
        <end position="25"/>
    </location>
</feature>
<keyword evidence="1" id="KW-0472">Membrane</keyword>
<proteinExistence type="predicted"/>
<name>A0A644U845_9ZZZZ</name>
<sequence>MELILLVIMMAVVTYLPRMLPMVVLQKMTLPPFIRRFLRFVPFAALGALIFPGILTSTGPDNLLPATFGGLISVALALGNANLILVVIGGILGAFIGSVYL</sequence>
<organism evidence="2">
    <name type="scientific">bioreactor metagenome</name>
    <dbReference type="NCBI Taxonomy" id="1076179"/>
    <lineage>
        <taxon>unclassified sequences</taxon>
        <taxon>metagenomes</taxon>
        <taxon>ecological metagenomes</taxon>
    </lineage>
</organism>
<dbReference type="AlphaFoldDB" id="A0A644U845"/>
<dbReference type="InterPro" id="IPR008407">
    <property type="entry name" value="Brnchd-chn_aa_trnsp_AzlD"/>
</dbReference>
<keyword evidence="1" id="KW-0812">Transmembrane</keyword>
<reference evidence="2" key="1">
    <citation type="submission" date="2019-08" db="EMBL/GenBank/DDBJ databases">
        <authorList>
            <person name="Kucharzyk K."/>
            <person name="Murdoch R.W."/>
            <person name="Higgins S."/>
            <person name="Loffler F."/>
        </authorList>
    </citation>
    <scope>NUCLEOTIDE SEQUENCE</scope>
</reference>
<protein>
    <recommendedName>
        <fullName evidence="3">Branched-chain amino acid transport protein (AzlD)</fullName>
    </recommendedName>
</protein>
<accession>A0A644U845</accession>
<dbReference type="Pfam" id="PF05437">
    <property type="entry name" value="AzlD"/>
    <property type="match status" value="1"/>
</dbReference>
<evidence type="ECO:0000256" key="1">
    <source>
        <dbReference type="SAM" id="Phobius"/>
    </source>
</evidence>
<comment type="caution">
    <text evidence="2">The sequence shown here is derived from an EMBL/GenBank/DDBJ whole genome shotgun (WGS) entry which is preliminary data.</text>
</comment>
<feature type="transmembrane region" description="Helical" evidence="1">
    <location>
        <begin position="37"/>
        <end position="55"/>
    </location>
</feature>
<evidence type="ECO:0000313" key="2">
    <source>
        <dbReference type="EMBL" id="MPL75117.1"/>
    </source>
</evidence>
<evidence type="ECO:0008006" key="3">
    <source>
        <dbReference type="Google" id="ProtNLM"/>
    </source>
</evidence>
<gene>
    <name evidence="2" type="ORF">SDC9_20938</name>
</gene>
<feature type="transmembrane region" description="Helical" evidence="1">
    <location>
        <begin position="67"/>
        <end position="100"/>
    </location>
</feature>
<keyword evidence="1" id="KW-1133">Transmembrane helix</keyword>
<dbReference type="EMBL" id="VSSQ01000085">
    <property type="protein sequence ID" value="MPL75117.1"/>
    <property type="molecule type" value="Genomic_DNA"/>
</dbReference>